<name>A0A2P2PFZ0_RHIMU</name>
<evidence type="ECO:0000313" key="1">
    <source>
        <dbReference type="EMBL" id="MBX53680.1"/>
    </source>
</evidence>
<proteinExistence type="predicted"/>
<accession>A0A2P2PFZ0</accession>
<protein>
    <submittedName>
        <fullName evidence="1">Uncharacterized protein</fullName>
    </submittedName>
</protein>
<organism evidence="1">
    <name type="scientific">Rhizophora mucronata</name>
    <name type="common">Asiatic mangrove</name>
    <dbReference type="NCBI Taxonomy" id="61149"/>
    <lineage>
        <taxon>Eukaryota</taxon>
        <taxon>Viridiplantae</taxon>
        <taxon>Streptophyta</taxon>
        <taxon>Embryophyta</taxon>
        <taxon>Tracheophyta</taxon>
        <taxon>Spermatophyta</taxon>
        <taxon>Magnoliopsida</taxon>
        <taxon>eudicotyledons</taxon>
        <taxon>Gunneridae</taxon>
        <taxon>Pentapetalae</taxon>
        <taxon>rosids</taxon>
        <taxon>fabids</taxon>
        <taxon>Malpighiales</taxon>
        <taxon>Rhizophoraceae</taxon>
        <taxon>Rhizophora</taxon>
    </lineage>
</organism>
<reference evidence="1" key="1">
    <citation type="submission" date="2018-02" db="EMBL/GenBank/DDBJ databases">
        <title>Rhizophora mucronata_Transcriptome.</title>
        <authorList>
            <person name="Meera S.P."/>
            <person name="Sreeshan A."/>
            <person name="Augustine A."/>
        </authorList>
    </citation>
    <scope>NUCLEOTIDE SEQUENCE</scope>
    <source>
        <tissue evidence="1">Leaf</tissue>
    </source>
</reference>
<sequence>MTSNSLSPQPKF</sequence>
<dbReference type="EMBL" id="GGEC01073196">
    <property type="protein sequence ID" value="MBX53680.1"/>
    <property type="molecule type" value="Transcribed_RNA"/>
</dbReference>